<name>A0ACB8TZN9_9APHY</name>
<dbReference type="EMBL" id="MU274917">
    <property type="protein sequence ID" value="KAI0087557.1"/>
    <property type="molecule type" value="Genomic_DNA"/>
</dbReference>
<accession>A0ACB8TZN9</accession>
<sequence length="191" mass="20950">MTDEFPYSVLMRPQQVSRARPGKGNEPLSTLAFDVHVVRILKQSGGSSKFAAIDMTVARLINNATRRSLRQSAPSAYRAVSQSSPRRNMSSANSRNPLNRPSPPPLPREAQREFEDLVRKAQAPLSQASSNRALAEADLAMHPDARAPVKPEFVGEVNPTTGETGGPKIEPVKKWIEGDGDWSFKGRVSDF</sequence>
<organism evidence="1 2">
    <name type="scientific">Irpex rosettiformis</name>
    <dbReference type="NCBI Taxonomy" id="378272"/>
    <lineage>
        <taxon>Eukaryota</taxon>
        <taxon>Fungi</taxon>
        <taxon>Dikarya</taxon>
        <taxon>Basidiomycota</taxon>
        <taxon>Agaricomycotina</taxon>
        <taxon>Agaricomycetes</taxon>
        <taxon>Polyporales</taxon>
        <taxon>Irpicaceae</taxon>
        <taxon>Irpex</taxon>
    </lineage>
</organism>
<keyword evidence="2" id="KW-1185">Reference proteome</keyword>
<gene>
    <name evidence="1" type="ORF">BDY19DRAFT_994873</name>
</gene>
<comment type="caution">
    <text evidence="1">The sequence shown here is derived from an EMBL/GenBank/DDBJ whole genome shotgun (WGS) entry which is preliminary data.</text>
</comment>
<proteinExistence type="predicted"/>
<dbReference type="Proteomes" id="UP001055072">
    <property type="component" value="Unassembled WGS sequence"/>
</dbReference>
<reference evidence="1" key="1">
    <citation type="journal article" date="2021" name="Environ. Microbiol.">
        <title>Gene family expansions and transcriptome signatures uncover fungal adaptations to wood decay.</title>
        <authorList>
            <person name="Hage H."/>
            <person name="Miyauchi S."/>
            <person name="Viragh M."/>
            <person name="Drula E."/>
            <person name="Min B."/>
            <person name="Chaduli D."/>
            <person name="Navarro D."/>
            <person name="Favel A."/>
            <person name="Norest M."/>
            <person name="Lesage-Meessen L."/>
            <person name="Balint B."/>
            <person name="Merenyi Z."/>
            <person name="de Eugenio L."/>
            <person name="Morin E."/>
            <person name="Martinez A.T."/>
            <person name="Baldrian P."/>
            <person name="Stursova M."/>
            <person name="Martinez M.J."/>
            <person name="Novotny C."/>
            <person name="Magnuson J.K."/>
            <person name="Spatafora J.W."/>
            <person name="Maurice S."/>
            <person name="Pangilinan J."/>
            <person name="Andreopoulos W."/>
            <person name="LaButti K."/>
            <person name="Hundley H."/>
            <person name="Na H."/>
            <person name="Kuo A."/>
            <person name="Barry K."/>
            <person name="Lipzen A."/>
            <person name="Henrissat B."/>
            <person name="Riley R."/>
            <person name="Ahrendt S."/>
            <person name="Nagy L.G."/>
            <person name="Grigoriev I.V."/>
            <person name="Martin F."/>
            <person name="Rosso M.N."/>
        </authorList>
    </citation>
    <scope>NUCLEOTIDE SEQUENCE</scope>
    <source>
        <strain evidence="1">CBS 384.51</strain>
    </source>
</reference>
<evidence type="ECO:0000313" key="2">
    <source>
        <dbReference type="Proteomes" id="UP001055072"/>
    </source>
</evidence>
<evidence type="ECO:0000313" key="1">
    <source>
        <dbReference type="EMBL" id="KAI0087557.1"/>
    </source>
</evidence>
<protein>
    <submittedName>
        <fullName evidence="1">Uncharacterized protein</fullName>
    </submittedName>
</protein>